<protein>
    <submittedName>
        <fullName evidence="2">ParB/RepB/Spo0J family partition protein</fullName>
    </submittedName>
</protein>
<evidence type="ECO:0000313" key="3">
    <source>
        <dbReference type="Proteomes" id="UP001277561"/>
    </source>
</evidence>
<dbReference type="SUPFAM" id="SSF53335">
    <property type="entry name" value="S-adenosyl-L-methionine-dependent methyltransferases"/>
    <property type="match status" value="1"/>
</dbReference>
<organism evidence="2 3">
    <name type="scientific">Agrobacterium rosae</name>
    <dbReference type="NCBI Taxonomy" id="1972867"/>
    <lineage>
        <taxon>Bacteria</taxon>
        <taxon>Pseudomonadati</taxon>
        <taxon>Pseudomonadota</taxon>
        <taxon>Alphaproteobacteria</taxon>
        <taxon>Hyphomicrobiales</taxon>
        <taxon>Rhizobiaceae</taxon>
        <taxon>Rhizobium/Agrobacterium group</taxon>
        <taxon>Agrobacterium</taxon>
    </lineage>
</organism>
<dbReference type="InterPro" id="IPR029063">
    <property type="entry name" value="SAM-dependent_MTases_sf"/>
</dbReference>
<evidence type="ECO:0000313" key="2">
    <source>
        <dbReference type="EMBL" id="MDX8332860.1"/>
    </source>
</evidence>
<proteinExistence type="predicted"/>
<gene>
    <name evidence="2" type="ORF">RMS29_27055</name>
</gene>
<dbReference type="InterPro" id="IPR003115">
    <property type="entry name" value="ParB_N"/>
</dbReference>
<dbReference type="Gene3D" id="3.40.50.150">
    <property type="entry name" value="Vaccinia Virus protein VP39"/>
    <property type="match status" value="1"/>
</dbReference>
<sequence>MAGLILDARECAATGIYQLLPALADDDFLALKADIEKNGVLVPVEYDENEHILDGHHRVAICKMLGITDWPRFVRKGLSEEEKRAFARSINFNRRHLSSDQKRKVVEEQLKDTPESSNRAIGAKLGVDHKTVAKTRNRLEVTGEIPQLERTTGADGKERRKPIPTMFLPERENLGQMKTVMRVFDTADQAEKVVTYLSMLNKPPVAGDAPLLAPAQQVPSRRENLRAAVGTATATKEERGPNLYETPPEAMHALLALENFSMTVLEPACGRGAIVRMLEWAGYEVALSDLVDYGTANKHGELQKVQDFLASQPPSSGSYDIVGNPPYGGSMNAFIAHALRVYKPRKMALLLNWNAYSGFADDDRNFVMDECPPARIYQFKRRLPMMHRDGWDGNIATSRMNTAWFVWEMQDDGSYGDCTVARRIDWKDYMPSDAAMPLALESGAV</sequence>
<accession>A0ABU4W507</accession>
<dbReference type="Gene3D" id="3.90.1530.10">
    <property type="entry name" value="Conserved hypothetical protein from pyrococcus furiosus pfu- 392566-001, ParB domain"/>
    <property type="match status" value="1"/>
</dbReference>
<comment type="caution">
    <text evidence="2">The sequence shown here is derived from an EMBL/GenBank/DDBJ whole genome shotgun (WGS) entry which is preliminary data.</text>
</comment>
<evidence type="ECO:0000259" key="1">
    <source>
        <dbReference type="SMART" id="SM00470"/>
    </source>
</evidence>
<name>A0ABU4W507_9HYPH</name>
<dbReference type="Proteomes" id="UP001277561">
    <property type="component" value="Unassembled WGS sequence"/>
</dbReference>
<dbReference type="SMART" id="SM00470">
    <property type="entry name" value="ParB"/>
    <property type="match status" value="1"/>
</dbReference>
<dbReference type="RefSeq" id="WP_320188884.1">
    <property type="nucleotide sequence ID" value="NZ_CP192772.1"/>
</dbReference>
<dbReference type="InterPro" id="IPR036086">
    <property type="entry name" value="ParB/Sulfiredoxin_sf"/>
</dbReference>
<feature type="domain" description="ParB-like N-terminal" evidence="1">
    <location>
        <begin position="4"/>
        <end position="92"/>
    </location>
</feature>
<dbReference type="SUPFAM" id="SSF110849">
    <property type="entry name" value="ParB/Sulfiredoxin"/>
    <property type="match status" value="1"/>
</dbReference>
<dbReference type="EMBL" id="JAVRAD010000026">
    <property type="protein sequence ID" value="MDX8332860.1"/>
    <property type="molecule type" value="Genomic_DNA"/>
</dbReference>
<reference evidence="2" key="1">
    <citation type="journal article" date="2023" name="Phytobiomes J">
        <title>Deciphering the key players within the bacterial microbiota associated with aerial crown gall tumors on rhododendron: Insights into the gallobiome.</title>
        <authorList>
            <person name="Kuzmanovic N."/>
            <person name="Nesme J."/>
            <person name="Wolf J."/>
            <person name="Neumann-Schaal M."/>
            <person name="Petersen J."/>
            <person name="Fernandez-Gnecco G."/>
            <person name="Sproeer C."/>
            <person name="Bunk B."/>
            <person name="Overmann J."/>
            <person name="Sorensen S.J."/>
            <person name="Idczak E."/>
            <person name="Smalla K."/>
        </authorList>
    </citation>
    <scope>NUCLEOTIDE SEQUENCE [LARGE SCALE GENOMIC DNA]</scope>
    <source>
        <strain evidence="2">Rho-14.1</strain>
    </source>
</reference>
<keyword evidence="3" id="KW-1185">Reference proteome</keyword>